<dbReference type="OrthoDB" id="1689567at2759"/>
<dbReference type="Pfam" id="PF02714">
    <property type="entry name" value="RSN1_7TM"/>
    <property type="match status" value="1"/>
</dbReference>
<name>A0A1E3PEX4_9ASCO</name>
<dbReference type="EMBL" id="KV454414">
    <property type="protein sequence ID" value="ODQ63502.1"/>
    <property type="molecule type" value="Genomic_DNA"/>
</dbReference>
<feature type="transmembrane region" description="Helical" evidence="1">
    <location>
        <begin position="234"/>
        <end position="253"/>
    </location>
</feature>
<evidence type="ECO:0000313" key="5">
    <source>
        <dbReference type="Proteomes" id="UP000095009"/>
    </source>
</evidence>
<evidence type="ECO:0000259" key="3">
    <source>
        <dbReference type="Pfam" id="PF14703"/>
    </source>
</evidence>
<feature type="non-terminal residue" evidence="4">
    <location>
        <position position="384"/>
    </location>
</feature>
<dbReference type="Proteomes" id="UP000095009">
    <property type="component" value="Unassembled WGS sequence"/>
</dbReference>
<feature type="transmembrane region" description="Helical" evidence="1">
    <location>
        <begin position="97"/>
        <end position="121"/>
    </location>
</feature>
<sequence length="384" mass="43623">MKLGFCGIWGNKVDSIDYYTSKLNDIDERIKGLRNLDFEATSTAFVTMDSVASAQMAAQAVLDPQPRQLLVRLAPAPHDVIWKNIYQNYDIRVLRTYAITILIIIISVALVFPVSYIAAFLNIKTISKFWPAMGRFLKMYPVMLTFVTGVLPTLLFTLMNFLVPYIFILLSSMQGFISYGDAELSVVSKNFFYTFFNLFLVFTVAGTASNYWGLLKDTTQIAYQLATSLRNLSLFYVDLIILQGIGLFPIKLLEFGSVLRFSFFKMGKLTPRQYRNLQQPATFNLGLNLPQPILILIITLLYSVMSSKICTAGMTYFVIGYFVYKYQLMYAMVHPQHSTGQSWPLIFRRICIGVIFFHLTMAGILALQKAYFLATLLAPLPFSI</sequence>
<dbReference type="GO" id="GO:0005886">
    <property type="term" value="C:plasma membrane"/>
    <property type="evidence" value="ECO:0007669"/>
    <property type="project" value="TreeGrafter"/>
</dbReference>
<evidence type="ECO:0000313" key="4">
    <source>
        <dbReference type="EMBL" id="ODQ63502.1"/>
    </source>
</evidence>
<feature type="domain" description="CSC1/OSCA1-like 7TM region" evidence="2">
    <location>
        <begin position="95"/>
        <end position="364"/>
    </location>
</feature>
<dbReference type="InterPro" id="IPR003864">
    <property type="entry name" value="CSC1/OSCA1-like_7TM"/>
</dbReference>
<feature type="transmembrane region" description="Helical" evidence="1">
    <location>
        <begin position="345"/>
        <end position="367"/>
    </location>
</feature>
<dbReference type="InterPro" id="IPR027815">
    <property type="entry name" value="CSC1/OSCA1-like_cyt"/>
</dbReference>
<dbReference type="AlphaFoldDB" id="A0A1E3PEX4"/>
<dbReference type="GO" id="GO:0005227">
    <property type="term" value="F:calcium-activated cation channel activity"/>
    <property type="evidence" value="ECO:0007669"/>
    <property type="project" value="InterPro"/>
</dbReference>
<accession>A0A1E3PEX4</accession>
<proteinExistence type="predicted"/>
<keyword evidence="1" id="KW-1133">Transmembrane helix</keyword>
<gene>
    <name evidence="4" type="ORF">NADFUDRAFT_84172</name>
</gene>
<dbReference type="Pfam" id="PF14703">
    <property type="entry name" value="PHM7_cyt"/>
    <property type="match status" value="1"/>
</dbReference>
<dbReference type="PANTHER" id="PTHR13018:SF5">
    <property type="entry name" value="RE44586P"/>
    <property type="match status" value="1"/>
</dbReference>
<feature type="transmembrane region" description="Helical" evidence="1">
    <location>
        <begin position="293"/>
        <end position="324"/>
    </location>
</feature>
<evidence type="ECO:0000259" key="2">
    <source>
        <dbReference type="Pfam" id="PF02714"/>
    </source>
</evidence>
<evidence type="ECO:0000256" key="1">
    <source>
        <dbReference type="SAM" id="Phobius"/>
    </source>
</evidence>
<feature type="domain" description="CSC1/OSCA1-like cytosolic" evidence="3">
    <location>
        <begin position="2"/>
        <end position="84"/>
    </location>
</feature>
<dbReference type="InterPro" id="IPR045122">
    <property type="entry name" value="Csc1-like"/>
</dbReference>
<organism evidence="4 5">
    <name type="scientific">Nadsonia fulvescens var. elongata DSM 6958</name>
    <dbReference type="NCBI Taxonomy" id="857566"/>
    <lineage>
        <taxon>Eukaryota</taxon>
        <taxon>Fungi</taxon>
        <taxon>Dikarya</taxon>
        <taxon>Ascomycota</taxon>
        <taxon>Saccharomycotina</taxon>
        <taxon>Dipodascomycetes</taxon>
        <taxon>Dipodascales</taxon>
        <taxon>Dipodascales incertae sedis</taxon>
        <taxon>Nadsonia</taxon>
    </lineage>
</organism>
<reference evidence="4 5" key="1">
    <citation type="journal article" date="2016" name="Proc. Natl. Acad. Sci. U.S.A.">
        <title>Comparative genomics of biotechnologically important yeasts.</title>
        <authorList>
            <person name="Riley R."/>
            <person name="Haridas S."/>
            <person name="Wolfe K.H."/>
            <person name="Lopes M.R."/>
            <person name="Hittinger C.T."/>
            <person name="Goeker M."/>
            <person name="Salamov A.A."/>
            <person name="Wisecaver J.H."/>
            <person name="Long T.M."/>
            <person name="Calvey C.H."/>
            <person name="Aerts A.L."/>
            <person name="Barry K.W."/>
            <person name="Choi C."/>
            <person name="Clum A."/>
            <person name="Coughlan A.Y."/>
            <person name="Deshpande S."/>
            <person name="Douglass A.P."/>
            <person name="Hanson S.J."/>
            <person name="Klenk H.-P."/>
            <person name="LaButti K.M."/>
            <person name="Lapidus A."/>
            <person name="Lindquist E.A."/>
            <person name="Lipzen A.M."/>
            <person name="Meier-Kolthoff J.P."/>
            <person name="Ohm R.A."/>
            <person name="Otillar R.P."/>
            <person name="Pangilinan J.L."/>
            <person name="Peng Y."/>
            <person name="Rokas A."/>
            <person name="Rosa C.A."/>
            <person name="Scheuner C."/>
            <person name="Sibirny A.A."/>
            <person name="Slot J.C."/>
            <person name="Stielow J.B."/>
            <person name="Sun H."/>
            <person name="Kurtzman C.P."/>
            <person name="Blackwell M."/>
            <person name="Grigoriev I.V."/>
            <person name="Jeffries T.W."/>
        </authorList>
    </citation>
    <scope>NUCLEOTIDE SEQUENCE [LARGE SCALE GENOMIC DNA]</scope>
    <source>
        <strain evidence="4 5">DSM 6958</strain>
    </source>
</reference>
<feature type="transmembrane region" description="Helical" evidence="1">
    <location>
        <begin position="191"/>
        <end position="213"/>
    </location>
</feature>
<dbReference type="STRING" id="857566.A0A1E3PEX4"/>
<keyword evidence="5" id="KW-1185">Reference proteome</keyword>
<keyword evidence="1" id="KW-0812">Transmembrane</keyword>
<protein>
    <submittedName>
        <fullName evidence="4">DUF221-domain-containing protein</fullName>
    </submittedName>
</protein>
<keyword evidence="1" id="KW-0472">Membrane</keyword>
<feature type="transmembrane region" description="Helical" evidence="1">
    <location>
        <begin position="142"/>
        <end position="171"/>
    </location>
</feature>
<dbReference type="PANTHER" id="PTHR13018">
    <property type="entry name" value="PROBABLE MEMBRANE PROTEIN DUF221-RELATED"/>
    <property type="match status" value="1"/>
</dbReference>